<dbReference type="SUPFAM" id="SSF51695">
    <property type="entry name" value="PLC-like phosphodiesterases"/>
    <property type="match status" value="1"/>
</dbReference>
<comment type="catalytic activity">
    <reaction evidence="12">
        <text>N,1-di-(9Z-octadecenoyl)-sn-glycero-3-phosphoethanolamine + H2O = N-(9Z-octadecenoyl) ethanolamine + 1-(9Z-octadecenoyl)-sn-glycero-3-phosphate + H(+)</text>
        <dbReference type="Rhea" id="RHEA:56460"/>
        <dbReference type="ChEBI" id="CHEBI:15377"/>
        <dbReference type="ChEBI" id="CHEBI:15378"/>
        <dbReference type="ChEBI" id="CHEBI:71466"/>
        <dbReference type="ChEBI" id="CHEBI:74544"/>
        <dbReference type="ChEBI" id="CHEBI:85222"/>
    </reaction>
    <physiologicalReaction direction="left-to-right" evidence="12">
        <dbReference type="Rhea" id="RHEA:56461"/>
    </physiologicalReaction>
</comment>
<keyword evidence="3 13" id="KW-0812">Transmembrane</keyword>
<evidence type="ECO:0000256" key="2">
    <source>
        <dbReference type="ARBA" id="ARBA00007277"/>
    </source>
</evidence>
<evidence type="ECO:0000313" key="16">
    <source>
        <dbReference type="Proteomes" id="UP001219518"/>
    </source>
</evidence>
<reference evidence="15" key="1">
    <citation type="submission" date="2021-07" db="EMBL/GenBank/DDBJ databases">
        <authorList>
            <person name="Catto M.A."/>
            <person name="Jacobson A."/>
            <person name="Kennedy G."/>
            <person name="Labadie P."/>
            <person name="Hunt B.G."/>
            <person name="Srinivasan R."/>
        </authorList>
    </citation>
    <scope>NUCLEOTIDE SEQUENCE</scope>
    <source>
        <strain evidence="15">PL_HMW_Pooled</strain>
        <tissue evidence="15">Head</tissue>
    </source>
</reference>
<dbReference type="EMBL" id="JAHWGI010000255">
    <property type="protein sequence ID" value="KAK3911244.1"/>
    <property type="molecule type" value="Genomic_DNA"/>
</dbReference>
<comment type="caution">
    <text evidence="15">The sequence shown here is derived from an EMBL/GenBank/DDBJ whole genome shotgun (WGS) entry which is preliminary data.</text>
</comment>
<comment type="similarity">
    <text evidence="2">Belongs to the glycerophosphoryl diester phosphodiesterase family.</text>
</comment>
<dbReference type="Gene3D" id="3.20.20.190">
    <property type="entry name" value="Phosphatidylinositol (PI) phosphodiesterase"/>
    <property type="match status" value="1"/>
</dbReference>
<dbReference type="AlphaFoldDB" id="A0AAE1GY15"/>
<dbReference type="InterPro" id="IPR030395">
    <property type="entry name" value="GP_PDE_dom"/>
</dbReference>
<name>A0AAE1GY15_9NEOP</name>
<evidence type="ECO:0000313" key="15">
    <source>
        <dbReference type="EMBL" id="KAK3911244.1"/>
    </source>
</evidence>
<comment type="catalytic activity">
    <reaction evidence="11">
        <text>1-O-(1Z-octadecenyl)-sn-glycero-3-phospho-N-hexadecanoyl-ethanolamine + H2O = 1-O-(1Z-octadecenyl)-sn-glycero-3-phosphate + N-hexadecanoylethanolamine + H(+)</text>
        <dbReference type="Rhea" id="RHEA:53184"/>
        <dbReference type="ChEBI" id="CHEBI:15377"/>
        <dbReference type="ChEBI" id="CHEBI:15378"/>
        <dbReference type="ChEBI" id="CHEBI:71464"/>
        <dbReference type="ChEBI" id="CHEBI:137009"/>
        <dbReference type="ChEBI" id="CHEBI:137017"/>
    </reaction>
    <physiologicalReaction direction="left-to-right" evidence="11">
        <dbReference type="Rhea" id="RHEA:53185"/>
    </physiologicalReaction>
</comment>
<dbReference type="GO" id="GO:0046475">
    <property type="term" value="P:glycerophospholipid catabolic process"/>
    <property type="evidence" value="ECO:0007669"/>
    <property type="project" value="TreeGrafter"/>
</dbReference>
<evidence type="ECO:0000256" key="13">
    <source>
        <dbReference type="SAM" id="Phobius"/>
    </source>
</evidence>
<evidence type="ECO:0000256" key="1">
    <source>
        <dbReference type="ARBA" id="ARBA00004370"/>
    </source>
</evidence>
<dbReference type="InterPro" id="IPR052271">
    <property type="entry name" value="GDPD-Related"/>
</dbReference>
<evidence type="ECO:0000256" key="9">
    <source>
        <dbReference type="ARBA" id="ARBA00047392"/>
    </source>
</evidence>
<comment type="catalytic activity">
    <reaction evidence="10">
        <text>N-hexadecanoyl-1-(9Z-octadecenoyl)-sn-glycero-3-phosphoethanolamine + H2O = N-hexadecanoylethanolamine + 1-(9Z-octadecenoyl)-sn-glycero-3-phosphate + H(+)</text>
        <dbReference type="Rhea" id="RHEA:53168"/>
        <dbReference type="ChEBI" id="CHEBI:15377"/>
        <dbReference type="ChEBI" id="CHEBI:15378"/>
        <dbReference type="ChEBI" id="CHEBI:71464"/>
        <dbReference type="ChEBI" id="CHEBI:74544"/>
        <dbReference type="ChEBI" id="CHEBI:85217"/>
    </reaction>
    <physiologicalReaction direction="left-to-right" evidence="10">
        <dbReference type="Rhea" id="RHEA:53169"/>
    </physiologicalReaction>
</comment>
<gene>
    <name evidence="15" type="ORF">KUF71_004373</name>
</gene>
<evidence type="ECO:0000256" key="6">
    <source>
        <dbReference type="ARBA" id="ARBA00023098"/>
    </source>
</evidence>
<evidence type="ECO:0000256" key="12">
    <source>
        <dbReference type="ARBA" id="ARBA00048947"/>
    </source>
</evidence>
<dbReference type="GO" id="GO:0008081">
    <property type="term" value="F:phosphoric diester hydrolase activity"/>
    <property type="evidence" value="ECO:0007669"/>
    <property type="project" value="InterPro"/>
</dbReference>
<comment type="catalytic activity">
    <reaction evidence="8">
        <text>1-O-hexadecyl-sn-glycero-3-phosphocholine + H2O = 1-O-hexadecyl-sn-glycero-3-phosphate + choline + H(+)</text>
        <dbReference type="Rhea" id="RHEA:41143"/>
        <dbReference type="ChEBI" id="CHEBI:15354"/>
        <dbReference type="ChEBI" id="CHEBI:15377"/>
        <dbReference type="ChEBI" id="CHEBI:15378"/>
        <dbReference type="ChEBI" id="CHEBI:64496"/>
        <dbReference type="ChEBI" id="CHEBI:77580"/>
    </reaction>
    <physiologicalReaction direction="left-to-right" evidence="8">
        <dbReference type="Rhea" id="RHEA:41144"/>
    </physiologicalReaction>
</comment>
<dbReference type="GO" id="GO:0004622">
    <property type="term" value="F:phosphatidylcholine lysophospholipase activity"/>
    <property type="evidence" value="ECO:0007669"/>
    <property type="project" value="TreeGrafter"/>
</dbReference>
<evidence type="ECO:0000256" key="11">
    <source>
        <dbReference type="ARBA" id="ARBA00048580"/>
    </source>
</evidence>
<keyword evidence="5 13" id="KW-1133">Transmembrane helix</keyword>
<evidence type="ECO:0000256" key="7">
    <source>
        <dbReference type="ARBA" id="ARBA00023136"/>
    </source>
</evidence>
<evidence type="ECO:0000259" key="14">
    <source>
        <dbReference type="PROSITE" id="PS51704"/>
    </source>
</evidence>
<protein>
    <submittedName>
        <fullName evidence="15">Lysophospholipase D GDPD1</fullName>
    </submittedName>
</protein>
<accession>A0AAE1GY15</accession>
<reference evidence="15" key="2">
    <citation type="journal article" date="2023" name="BMC Genomics">
        <title>Pest status, molecular evolution, and epigenetic factors derived from the genome assembly of Frankliniella fusca, a thysanopteran phytovirus vector.</title>
        <authorList>
            <person name="Catto M.A."/>
            <person name="Labadie P.E."/>
            <person name="Jacobson A.L."/>
            <person name="Kennedy G.G."/>
            <person name="Srinivasan R."/>
            <person name="Hunt B.G."/>
        </authorList>
    </citation>
    <scope>NUCLEOTIDE SEQUENCE</scope>
    <source>
        <strain evidence="15">PL_HMW_Pooled</strain>
    </source>
</reference>
<dbReference type="InterPro" id="IPR017946">
    <property type="entry name" value="PLC-like_Pdiesterase_TIM-brl"/>
</dbReference>
<evidence type="ECO:0000256" key="10">
    <source>
        <dbReference type="ARBA" id="ARBA00047538"/>
    </source>
</evidence>
<feature type="domain" description="GP-PDE" evidence="14">
    <location>
        <begin position="34"/>
        <end position="308"/>
    </location>
</feature>
<evidence type="ECO:0000256" key="3">
    <source>
        <dbReference type="ARBA" id="ARBA00022692"/>
    </source>
</evidence>
<proteinExistence type="inferred from homology"/>
<comment type="subcellular location">
    <subcellularLocation>
        <location evidence="1">Membrane</location>
    </subcellularLocation>
</comment>
<evidence type="ECO:0000256" key="8">
    <source>
        <dbReference type="ARBA" id="ARBA00036083"/>
    </source>
</evidence>
<feature type="transmembrane region" description="Helical" evidence="13">
    <location>
        <begin position="6"/>
        <end position="23"/>
    </location>
</feature>
<evidence type="ECO:0000256" key="5">
    <source>
        <dbReference type="ARBA" id="ARBA00022989"/>
    </source>
</evidence>
<keyword evidence="6" id="KW-0443">Lipid metabolism</keyword>
<dbReference type="Pfam" id="PF03009">
    <property type="entry name" value="GDPD"/>
    <property type="match status" value="1"/>
</dbReference>
<comment type="catalytic activity">
    <reaction evidence="9">
        <text>N-(5Z,8Z,11Z,14Z-eicosatetraenoyl)-1-(9Z-octadecenoyl)-sn-glycero-3-phosphoethanolamine + H2O = N-(5Z,8Z,11Z,14Z-eicosatetraenoyl)-ethanolamine + 1-(9Z-octadecenoyl)-sn-glycero-3-phosphate + H(+)</text>
        <dbReference type="Rhea" id="RHEA:45544"/>
        <dbReference type="ChEBI" id="CHEBI:2700"/>
        <dbReference type="ChEBI" id="CHEBI:15377"/>
        <dbReference type="ChEBI" id="CHEBI:15378"/>
        <dbReference type="ChEBI" id="CHEBI:74544"/>
        <dbReference type="ChEBI" id="CHEBI:85223"/>
    </reaction>
    <physiologicalReaction direction="left-to-right" evidence="9">
        <dbReference type="Rhea" id="RHEA:45545"/>
    </physiologicalReaction>
</comment>
<dbReference type="PANTHER" id="PTHR42758:SF2">
    <property type="entry name" value="PHOSPHATIDYLGLYCEROL PHOSPHOLIPASE C"/>
    <property type="match status" value="1"/>
</dbReference>
<dbReference type="GO" id="GO:0005789">
    <property type="term" value="C:endoplasmic reticulum membrane"/>
    <property type="evidence" value="ECO:0007669"/>
    <property type="project" value="TreeGrafter"/>
</dbReference>
<dbReference type="CDD" id="cd08612">
    <property type="entry name" value="GDPD_GDE4"/>
    <property type="match status" value="1"/>
</dbReference>
<keyword evidence="4" id="KW-0378">Hydrolase</keyword>
<evidence type="ECO:0000256" key="4">
    <source>
        <dbReference type="ARBA" id="ARBA00022801"/>
    </source>
</evidence>
<organism evidence="15 16">
    <name type="scientific">Frankliniella fusca</name>
    <dbReference type="NCBI Taxonomy" id="407009"/>
    <lineage>
        <taxon>Eukaryota</taxon>
        <taxon>Metazoa</taxon>
        <taxon>Ecdysozoa</taxon>
        <taxon>Arthropoda</taxon>
        <taxon>Hexapoda</taxon>
        <taxon>Insecta</taxon>
        <taxon>Pterygota</taxon>
        <taxon>Neoptera</taxon>
        <taxon>Paraneoptera</taxon>
        <taxon>Thysanoptera</taxon>
        <taxon>Terebrantia</taxon>
        <taxon>Thripoidea</taxon>
        <taxon>Thripidae</taxon>
        <taxon>Frankliniella</taxon>
    </lineage>
</organism>
<dbReference type="PROSITE" id="PS51704">
    <property type="entry name" value="GP_PDE"/>
    <property type="match status" value="1"/>
</dbReference>
<keyword evidence="7 13" id="KW-0472">Membrane</keyword>
<dbReference type="Proteomes" id="UP001219518">
    <property type="component" value="Unassembled WGS sequence"/>
</dbReference>
<sequence>MIVYAAVCGYVIASLILFRYPTLLHRKKKLKFRCHHISHRGGAAEMYENTMAAFKRAVDLGTDMLELDCHLTADRQVVVSHDQNLKRVCGLDINISQISYSELPPLSSTLSVDFDLDNPYVGSGNIEERKIPLLKEVFQSFPNIPINIDIKRDDDTLIKEVNKLVQEHNREELTVWGNISNVITLKCYKENPRINLLFSMRRVVELVLLFYTGLLPFVPIKESNLEIFLPAIYLRRKDEAGSYFPIHSLMLRGMHCLLMRRCLFNHLQRRGIQVYLWVLNDEEDFESALQLGVTGIMTDYPTKLKKFLADHPQFITAKDCFITSS</sequence>
<dbReference type="PANTHER" id="PTHR42758">
    <property type="entry name" value="PHOSPHATIDYLGLYCEROL PHOSPHOLIPASE C"/>
    <property type="match status" value="1"/>
</dbReference>
<keyword evidence="16" id="KW-1185">Reference proteome</keyword>